<dbReference type="Pfam" id="PF01527">
    <property type="entry name" value="HTH_Tnp_1"/>
    <property type="match status" value="1"/>
</dbReference>
<dbReference type="EMBL" id="ONZF01000041">
    <property type="protein sequence ID" value="SPJ26517.1"/>
    <property type="molecule type" value="Genomic_DNA"/>
</dbReference>
<dbReference type="Proteomes" id="UP000244912">
    <property type="component" value="Unassembled WGS sequence"/>
</dbReference>
<dbReference type="PANTHER" id="PTHR33609">
    <property type="entry name" value="LOW CALCIUM RESPONSE LOCUS PROTEIN S"/>
    <property type="match status" value="1"/>
</dbReference>
<keyword evidence="2" id="KW-1185">Reference proteome</keyword>
<dbReference type="PANTHER" id="PTHR33609:SF1">
    <property type="entry name" value="TRANSPOSASE"/>
    <property type="match status" value="1"/>
</dbReference>
<name>A0A2R8C279_9RHOB</name>
<organism evidence="1 2">
    <name type="scientific">Palleronia abyssalis</name>
    <dbReference type="NCBI Taxonomy" id="1501240"/>
    <lineage>
        <taxon>Bacteria</taxon>
        <taxon>Pseudomonadati</taxon>
        <taxon>Pseudomonadota</taxon>
        <taxon>Alphaproteobacteria</taxon>
        <taxon>Rhodobacterales</taxon>
        <taxon>Roseobacteraceae</taxon>
        <taxon>Palleronia</taxon>
    </lineage>
</organism>
<evidence type="ECO:0000313" key="1">
    <source>
        <dbReference type="EMBL" id="SPJ26517.1"/>
    </source>
</evidence>
<dbReference type="InterPro" id="IPR002514">
    <property type="entry name" value="Transposase_8"/>
</dbReference>
<dbReference type="GO" id="GO:0006313">
    <property type="term" value="P:DNA transposition"/>
    <property type="evidence" value="ECO:0007669"/>
    <property type="project" value="InterPro"/>
</dbReference>
<evidence type="ECO:0000313" key="2">
    <source>
        <dbReference type="Proteomes" id="UP000244912"/>
    </source>
</evidence>
<dbReference type="GO" id="GO:0004803">
    <property type="term" value="F:transposase activity"/>
    <property type="evidence" value="ECO:0007669"/>
    <property type="project" value="InterPro"/>
</dbReference>
<sequence>MSEGTFYNWKAKFGGMTAVEAKRLKALEDENAKLKKLLAEQMLDLAAMKDLVSKKWQGKPLVRAQWRPVKREAVAYLRAEHGLSERRACNIVDADRTMIRDRSQRAPDTVLRGRLRDLANERRRFGYPLPGRVMRSMIPRGGGSSFCCGVRESLPASTGSIAFTARKG</sequence>
<dbReference type="InterPro" id="IPR052546">
    <property type="entry name" value="Transposase_8_domain"/>
</dbReference>
<gene>
    <name evidence="1" type="ORF">PAA8504_04383</name>
</gene>
<reference evidence="1 2" key="1">
    <citation type="submission" date="2018-03" db="EMBL/GenBank/DDBJ databases">
        <authorList>
            <person name="Keele B.F."/>
        </authorList>
    </citation>
    <scope>NUCLEOTIDE SEQUENCE [LARGE SCALE GENOMIC DNA]</scope>
    <source>
        <strain evidence="1 2">CECT 8504</strain>
    </source>
</reference>
<accession>A0A2R8C279</accession>
<evidence type="ECO:0008006" key="3">
    <source>
        <dbReference type="Google" id="ProtNLM"/>
    </source>
</evidence>
<dbReference type="GO" id="GO:0003677">
    <property type="term" value="F:DNA binding"/>
    <property type="evidence" value="ECO:0007669"/>
    <property type="project" value="InterPro"/>
</dbReference>
<dbReference type="AlphaFoldDB" id="A0A2R8C279"/>
<protein>
    <recommendedName>
        <fullName evidence="3">Transposase IS3/IS911 family protein</fullName>
    </recommendedName>
</protein>
<proteinExistence type="predicted"/>